<dbReference type="SMART" id="SM00382">
    <property type="entry name" value="AAA"/>
    <property type="match status" value="1"/>
</dbReference>
<dbReference type="EMBL" id="CP046640">
    <property type="protein sequence ID" value="QTL97083.1"/>
    <property type="molecule type" value="Genomic_DNA"/>
</dbReference>
<dbReference type="Pfam" id="PF05673">
    <property type="entry name" value="DUF815"/>
    <property type="match status" value="1"/>
</dbReference>
<dbReference type="InterPro" id="IPR008533">
    <property type="entry name" value="DUF815"/>
</dbReference>
<name>A0A8A7K5N4_9FIRM</name>
<evidence type="ECO:0000313" key="2">
    <source>
        <dbReference type="EMBL" id="QTL97083.1"/>
    </source>
</evidence>
<dbReference type="CDD" id="cd00009">
    <property type="entry name" value="AAA"/>
    <property type="match status" value="1"/>
</dbReference>
<evidence type="ECO:0000259" key="1">
    <source>
        <dbReference type="SMART" id="SM00382"/>
    </source>
</evidence>
<dbReference type="Proteomes" id="UP000665020">
    <property type="component" value="Chromosome"/>
</dbReference>
<dbReference type="PANTHER" id="PTHR42935">
    <property type="entry name" value="SLR0930 PROTEIN"/>
    <property type="match status" value="1"/>
</dbReference>
<feature type="domain" description="AAA+ ATPase" evidence="1">
    <location>
        <begin position="232"/>
        <end position="349"/>
    </location>
</feature>
<evidence type="ECO:0000313" key="3">
    <source>
        <dbReference type="Proteomes" id="UP000665020"/>
    </source>
</evidence>
<dbReference type="InterPro" id="IPR003593">
    <property type="entry name" value="AAA+_ATPase"/>
</dbReference>
<accession>A0A8A7K5N4</accession>
<dbReference type="Gene3D" id="3.40.50.300">
    <property type="entry name" value="P-loop containing nucleotide triphosphate hydrolases"/>
    <property type="match status" value="1"/>
</dbReference>
<dbReference type="KEGG" id="ifn:GM661_03365"/>
<protein>
    <submittedName>
        <fullName evidence="2">DUF815 domain-containing protein</fullName>
    </submittedName>
</protein>
<proteinExistence type="predicted"/>
<dbReference type="PANTHER" id="PTHR42935:SF1">
    <property type="entry name" value="SLR0930 PROTEIN"/>
    <property type="match status" value="1"/>
</dbReference>
<organism evidence="2 3">
    <name type="scientific">Iocasia fonsfrigidae</name>
    <dbReference type="NCBI Taxonomy" id="2682810"/>
    <lineage>
        <taxon>Bacteria</taxon>
        <taxon>Bacillati</taxon>
        <taxon>Bacillota</taxon>
        <taxon>Clostridia</taxon>
        <taxon>Halanaerobiales</taxon>
        <taxon>Halanaerobiaceae</taxon>
        <taxon>Iocasia</taxon>
    </lineage>
</organism>
<dbReference type="SUPFAM" id="SSF52540">
    <property type="entry name" value="P-loop containing nucleoside triphosphate hydrolases"/>
    <property type="match status" value="1"/>
</dbReference>
<dbReference type="AlphaFoldDB" id="A0A8A7K5N4"/>
<sequence length="428" mass="49731">MAEFIKEDFLNLEKLLVYRGILQDSLFEELRDLIIKQYNNSESERVYYQICHRFIKLAEEEGYNGDLWQNYLSKLIVLDKNPFSLQAELAGQVGNSLYKAVQHDIELIKGLYRYTIFDIGAVSGIGETDFMNNYLSSTIENKAVIDLTKVEKLRDIFIKESSQQIIVRLIDYYFSTGTGELGFYKAFRWDESRETLAGILTPDSIKFDELVGYERQKKRLIKNTEAFLNGRKANNVLLFGDSGTGKSSSIKALLNEYAYRGLRLIEITREQGKYLPQILELLKNRGLYFIIFMDDLSFEDFETDYKYLKAVMEGGIEVKPANVLFYATSNRRHIVKEKWADRQEDGEIHISDAVQEKLSLAERFGMTISYQAPDKKQFLDIVKNLAVKQNISMEDDEMKEKALQWEKRYNGFSGRTAQQFINYLDSIN</sequence>
<reference evidence="2" key="1">
    <citation type="submission" date="2019-12" db="EMBL/GenBank/DDBJ databases">
        <authorList>
            <person name="zhang j."/>
            <person name="sun C.M."/>
        </authorList>
    </citation>
    <scope>NUCLEOTIDE SEQUENCE</scope>
    <source>
        <strain evidence="2">NS-1</strain>
    </source>
</reference>
<keyword evidence="3" id="KW-1185">Reference proteome</keyword>
<dbReference type="RefSeq" id="WP_230868742.1">
    <property type="nucleotide sequence ID" value="NZ_CP046640.1"/>
</dbReference>
<dbReference type="InterPro" id="IPR027417">
    <property type="entry name" value="P-loop_NTPase"/>
</dbReference>
<gene>
    <name evidence="2" type="ORF">GM661_03365</name>
</gene>